<feature type="transmembrane region" description="Helical" evidence="1">
    <location>
        <begin position="86"/>
        <end position="106"/>
    </location>
</feature>
<feature type="transmembrane region" description="Helical" evidence="1">
    <location>
        <begin position="62"/>
        <end position="79"/>
    </location>
</feature>
<protein>
    <submittedName>
        <fullName evidence="2">DUF4383 domain-containing protein</fullName>
    </submittedName>
</protein>
<feature type="transmembrane region" description="Helical" evidence="1">
    <location>
        <begin position="20"/>
        <end position="42"/>
    </location>
</feature>
<evidence type="ECO:0000256" key="1">
    <source>
        <dbReference type="SAM" id="Phobius"/>
    </source>
</evidence>
<name>A0ABW0GJI1_9MICO</name>
<sequence>MSTSDSRPSTARRSRTVPQVLALVIGVVYLLIGLLGFFVTGFTGWFEHDPDQTLLGFAINPFHNVVHLVIGAAGVALASSDSRARLYGWLLVVGYGATLVYGFFVAGQDTGNILNINVADNWLHGFSVLAGLATALWPRHRDRDVSR</sequence>
<feature type="transmembrane region" description="Helical" evidence="1">
    <location>
        <begin position="121"/>
        <end position="138"/>
    </location>
</feature>
<dbReference type="Pfam" id="PF14325">
    <property type="entry name" value="DUF4383"/>
    <property type="match status" value="1"/>
</dbReference>
<evidence type="ECO:0000313" key="3">
    <source>
        <dbReference type="Proteomes" id="UP001596122"/>
    </source>
</evidence>
<accession>A0ABW0GJI1</accession>
<keyword evidence="1" id="KW-0812">Transmembrane</keyword>
<dbReference type="Proteomes" id="UP001596122">
    <property type="component" value="Unassembled WGS sequence"/>
</dbReference>
<dbReference type="SUPFAM" id="SSF103473">
    <property type="entry name" value="MFS general substrate transporter"/>
    <property type="match status" value="1"/>
</dbReference>
<dbReference type="EMBL" id="JBHSLD010000004">
    <property type="protein sequence ID" value="MFC5380023.1"/>
    <property type="molecule type" value="Genomic_DNA"/>
</dbReference>
<comment type="caution">
    <text evidence="2">The sequence shown here is derived from an EMBL/GenBank/DDBJ whole genome shotgun (WGS) entry which is preliminary data.</text>
</comment>
<dbReference type="InterPro" id="IPR036259">
    <property type="entry name" value="MFS_trans_sf"/>
</dbReference>
<proteinExistence type="predicted"/>
<reference evidence="3" key="1">
    <citation type="journal article" date="2019" name="Int. J. Syst. Evol. Microbiol.">
        <title>The Global Catalogue of Microorganisms (GCM) 10K type strain sequencing project: providing services to taxonomists for standard genome sequencing and annotation.</title>
        <authorList>
            <consortium name="The Broad Institute Genomics Platform"/>
            <consortium name="The Broad Institute Genome Sequencing Center for Infectious Disease"/>
            <person name="Wu L."/>
            <person name="Ma J."/>
        </authorList>
    </citation>
    <scope>NUCLEOTIDE SEQUENCE [LARGE SCALE GENOMIC DNA]</scope>
    <source>
        <strain evidence="3">CCUG 43114</strain>
    </source>
</reference>
<organism evidence="2 3">
    <name type="scientific">Aquipuribacter nitratireducens</name>
    <dbReference type="NCBI Taxonomy" id="650104"/>
    <lineage>
        <taxon>Bacteria</taxon>
        <taxon>Bacillati</taxon>
        <taxon>Actinomycetota</taxon>
        <taxon>Actinomycetes</taxon>
        <taxon>Micrococcales</taxon>
        <taxon>Intrasporangiaceae</taxon>
        <taxon>Aquipuribacter</taxon>
    </lineage>
</organism>
<gene>
    <name evidence="2" type="ORF">ACFPJ6_04390</name>
</gene>
<keyword evidence="1" id="KW-1133">Transmembrane helix</keyword>
<evidence type="ECO:0000313" key="2">
    <source>
        <dbReference type="EMBL" id="MFC5380023.1"/>
    </source>
</evidence>
<keyword evidence="1" id="KW-0472">Membrane</keyword>
<keyword evidence="3" id="KW-1185">Reference proteome</keyword>
<dbReference type="RefSeq" id="WP_340271402.1">
    <property type="nucleotide sequence ID" value="NZ_JBBEOG010000011.1"/>
</dbReference>